<sequence>MIFQNNVIQYKLTLEKPAASTNGQVEKYFPHGYPNKKPANYWRKTNSYYLKLA</sequence>
<proteinExistence type="predicted"/>
<accession>A0A382FXE4</accession>
<dbReference type="AlphaFoldDB" id="A0A382FXE4"/>
<gene>
    <name evidence="1" type="ORF">METZ01_LOCUS220136</name>
</gene>
<name>A0A382FXE4_9ZZZZ</name>
<organism evidence="1">
    <name type="scientific">marine metagenome</name>
    <dbReference type="NCBI Taxonomy" id="408172"/>
    <lineage>
        <taxon>unclassified sequences</taxon>
        <taxon>metagenomes</taxon>
        <taxon>ecological metagenomes</taxon>
    </lineage>
</organism>
<reference evidence="1" key="1">
    <citation type="submission" date="2018-05" db="EMBL/GenBank/DDBJ databases">
        <authorList>
            <person name="Lanie J.A."/>
            <person name="Ng W.-L."/>
            <person name="Kazmierczak K.M."/>
            <person name="Andrzejewski T.M."/>
            <person name="Davidsen T.M."/>
            <person name="Wayne K.J."/>
            <person name="Tettelin H."/>
            <person name="Glass J.I."/>
            <person name="Rusch D."/>
            <person name="Podicherti R."/>
            <person name="Tsui H.-C.T."/>
            <person name="Winkler M.E."/>
        </authorList>
    </citation>
    <scope>NUCLEOTIDE SEQUENCE</scope>
</reference>
<dbReference type="EMBL" id="UINC01052213">
    <property type="protein sequence ID" value="SVB67282.1"/>
    <property type="molecule type" value="Genomic_DNA"/>
</dbReference>
<protein>
    <submittedName>
        <fullName evidence="1">Uncharacterized protein</fullName>
    </submittedName>
</protein>
<evidence type="ECO:0000313" key="1">
    <source>
        <dbReference type="EMBL" id="SVB67282.1"/>
    </source>
</evidence>